<dbReference type="PANTHER" id="PTHR17204:SF5">
    <property type="entry name" value="PRE-MRNA-PROCESSING FACTOR 39"/>
    <property type="match status" value="1"/>
</dbReference>
<evidence type="ECO:0000256" key="2">
    <source>
        <dbReference type="ARBA" id="ARBA00022664"/>
    </source>
</evidence>
<dbReference type="GO" id="GO:0030627">
    <property type="term" value="F:pre-mRNA 5'-splice site binding"/>
    <property type="evidence" value="ECO:0007669"/>
    <property type="project" value="TreeGrafter"/>
</dbReference>
<proteinExistence type="inferred from homology"/>
<dbReference type="Gene3D" id="1.25.40.10">
    <property type="entry name" value="Tetratricopeptide repeat domain"/>
    <property type="match status" value="2"/>
</dbReference>
<dbReference type="GO" id="GO:0000243">
    <property type="term" value="C:commitment complex"/>
    <property type="evidence" value="ECO:0007669"/>
    <property type="project" value="TreeGrafter"/>
</dbReference>
<dbReference type="GO" id="GO:0000395">
    <property type="term" value="P:mRNA 5'-splice site recognition"/>
    <property type="evidence" value="ECO:0007669"/>
    <property type="project" value="TreeGrafter"/>
</dbReference>
<name>A0A915DI32_9BILA</name>
<comment type="subcellular location">
    <subcellularLocation>
        <location evidence="1">Nucleus</location>
    </subcellularLocation>
</comment>
<dbReference type="InterPro" id="IPR011990">
    <property type="entry name" value="TPR-like_helical_dom_sf"/>
</dbReference>
<dbReference type="InterPro" id="IPR059164">
    <property type="entry name" value="HAT_PRP39_C"/>
</dbReference>
<keyword evidence="8" id="KW-1185">Reference proteome</keyword>
<keyword evidence="4" id="KW-0508">mRNA splicing</keyword>
<evidence type="ECO:0000313" key="9">
    <source>
        <dbReference type="WBParaSite" id="jg20102.2"/>
    </source>
</evidence>
<reference evidence="9" key="1">
    <citation type="submission" date="2022-11" db="UniProtKB">
        <authorList>
            <consortium name="WormBaseParasite"/>
        </authorList>
    </citation>
    <scope>IDENTIFICATION</scope>
</reference>
<evidence type="ECO:0000256" key="4">
    <source>
        <dbReference type="ARBA" id="ARBA00023187"/>
    </source>
</evidence>
<feature type="region of interest" description="Disordered" evidence="7">
    <location>
        <begin position="689"/>
        <end position="710"/>
    </location>
</feature>
<dbReference type="Pfam" id="PF23240">
    <property type="entry name" value="HAT_PRP39_N"/>
    <property type="match status" value="1"/>
</dbReference>
<evidence type="ECO:0000256" key="1">
    <source>
        <dbReference type="ARBA" id="ARBA00004123"/>
    </source>
</evidence>
<protein>
    <submittedName>
        <fullName evidence="9">Pre-mRNA-processing factor 39</fullName>
    </submittedName>
</protein>
<sequence>MGRERSNSPDRRHRKRSRSRSRDNNDSFEKNMIKECWKPVKDNPYDFDAWTRLLKLVEKVDDIKIARDAFDGFLKRYPYCYGYWKKYAELERQHKHYEKCLNVYERGLEAIPLSVDLWLSYIVYVKEIAQGQRQATTKSEKWTAYVYMRALDACGLEFRSDKLWEEYVEFEIQNGEIEKAAVLFDVMIITPTVAYASHFDKYKLFVHNYEPDKILSQEEYDEMTDIVFEKIKDQLDGSPMFFIDEHEEENIPLDGENFEEVPKKIVRQRKHIDVALRGFREEIIERRQKRYLDNEREVGIRWGFESGIKRPYFHVKPLEREQIKNWYEYLDFEIKQKKKSRILFLFERCMIACALYDELWIKYATYLESITDVDAARQIYKRASEIHVPRKPGIHLAFSGFEENQGNVDAAIAILSEFDRRHPQYTAINLRQIAIERRRLVKAESTDFSTVVAKYERLAQDTSVSRKIASFYSLKLARFHAKVRHDRKLAKKIIKDAISRDKSNLQLYVQLVDLAYNATNLRDSEVVSALDFALDSRDLSVEDRFQFSIRKLEYLEELGSDVAMLQQHMVEHLAMEKSLEHPSVTVFSGKRAPLNKDAVVEPAEKLARLDQSGTDPNTYVLSQHSSSSSLVGNTATANTVYNAPQQIYAGATTAYSGFSTQTIQQEPYGGGNAINNIISLTTSAPHLSLASNGNDNGSSAGGRNAEYGMQ</sequence>
<evidence type="ECO:0000256" key="7">
    <source>
        <dbReference type="SAM" id="MobiDB-lite"/>
    </source>
</evidence>
<dbReference type="SMART" id="SM00386">
    <property type="entry name" value="HAT"/>
    <property type="match status" value="5"/>
</dbReference>
<comment type="similarity">
    <text evidence="6">Belongs to the PRP39 family.</text>
</comment>
<keyword evidence="2" id="KW-0507">mRNA processing</keyword>
<dbReference type="PANTHER" id="PTHR17204">
    <property type="entry name" value="PRE-MRNA PROCESSING PROTEIN PRP39-RELATED"/>
    <property type="match status" value="1"/>
</dbReference>
<keyword evidence="3" id="KW-0677">Repeat</keyword>
<evidence type="ECO:0000256" key="3">
    <source>
        <dbReference type="ARBA" id="ARBA00022737"/>
    </source>
</evidence>
<dbReference type="AlphaFoldDB" id="A0A915DI32"/>
<dbReference type="Pfam" id="PF23241">
    <property type="entry name" value="HAT_PRP39_C"/>
    <property type="match status" value="1"/>
</dbReference>
<dbReference type="InterPro" id="IPR003107">
    <property type="entry name" value="HAT"/>
</dbReference>
<evidence type="ECO:0000313" key="8">
    <source>
        <dbReference type="Proteomes" id="UP000887574"/>
    </source>
</evidence>
<dbReference type="WBParaSite" id="jg20102.2">
    <property type="protein sequence ID" value="jg20102.2"/>
    <property type="gene ID" value="jg20102"/>
</dbReference>
<dbReference type="SUPFAM" id="SSF48452">
    <property type="entry name" value="TPR-like"/>
    <property type="match status" value="2"/>
</dbReference>
<dbReference type="Proteomes" id="UP000887574">
    <property type="component" value="Unplaced"/>
</dbReference>
<evidence type="ECO:0000256" key="6">
    <source>
        <dbReference type="ARBA" id="ARBA00038019"/>
    </source>
</evidence>
<dbReference type="FunFam" id="1.25.40.10:FF:000091">
    <property type="entry name" value="Pre-mRNA-processing factor 39"/>
    <property type="match status" value="1"/>
</dbReference>
<dbReference type="GO" id="GO:0071004">
    <property type="term" value="C:U2-type prespliceosome"/>
    <property type="evidence" value="ECO:0007669"/>
    <property type="project" value="TreeGrafter"/>
</dbReference>
<organism evidence="8 9">
    <name type="scientific">Ditylenchus dipsaci</name>
    <dbReference type="NCBI Taxonomy" id="166011"/>
    <lineage>
        <taxon>Eukaryota</taxon>
        <taxon>Metazoa</taxon>
        <taxon>Ecdysozoa</taxon>
        <taxon>Nematoda</taxon>
        <taxon>Chromadorea</taxon>
        <taxon>Rhabditida</taxon>
        <taxon>Tylenchina</taxon>
        <taxon>Tylenchomorpha</taxon>
        <taxon>Sphaerularioidea</taxon>
        <taxon>Anguinidae</taxon>
        <taxon>Anguininae</taxon>
        <taxon>Ditylenchus</taxon>
    </lineage>
</organism>
<feature type="region of interest" description="Disordered" evidence="7">
    <location>
        <begin position="1"/>
        <end position="27"/>
    </location>
</feature>
<dbReference type="GO" id="GO:0005685">
    <property type="term" value="C:U1 snRNP"/>
    <property type="evidence" value="ECO:0007669"/>
    <property type="project" value="TreeGrafter"/>
</dbReference>
<feature type="compositionally biased region" description="Basic and acidic residues" evidence="7">
    <location>
        <begin position="1"/>
        <end position="10"/>
    </location>
</feature>
<accession>A0A915DI32</accession>
<evidence type="ECO:0000256" key="5">
    <source>
        <dbReference type="ARBA" id="ARBA00023242"/>
    </source>
</evidence>
<keyword evidence="5" id="KW-0539">Nucleus</keyword>